<dbReference type="Pfam" id="PF06581">
    <property type="entry name" value="p31comet"/>
    <property type="match status" value="1"/>
</dbReference>
<dbReference type="Proteomes" id="UP001627154">
    <property type="component" value="Unassembled WGS sequence"/>
</dbReference>
<evidence type="ECO:0000313" key="1">
    <source>
        <dbReference type="EMBL" id="KAL3394838.1"/>
    </source>
</evidence>
<evidence type="ECO:0008006" key="3">
    <source>
        <dbReference type="Google" id="ProtNLM"/>
    </source>
</evidence>
<sequence length="259" mass="29913">MMKNSKRTESNISVDLDEPLTGESCSQLVMELVKYVMYQKQQIPLSCDSLMKLHKTSKSTDRNFSLMQKLVDSLANVSHQLNSQFARNECDVKEILIIIGATTFSPKLCIRIELPYSILSSRNHSSCHHSSRKILLNVMKSMLNCEEFQQEMTVPLGLTNTFVLVQKRDSRKISEYFVPKPQFNFSSQNTASFLIKLNYNGGNEFNCNCGNLIRVFNDFDQNCYDDDSENVEKCDNDISEIPYQWYQSKDILKGFKFLR</sequence>
<reference evidence="1 2" key="1">
    <citation type="journal article" date="2024" name="bioRxiv">
        <title>A reference genome for Trichogramma kaykai: A tiny desert-dwelling parasitoid wasp with competing sex-ratio distorters.</title>
        <authorList>
            <person name="Culotta J."/>
            <person name="Lindsey A.R."/>
        </authorList>
    </citation>
    <scope>NUCLEOTIDE SEQUENCE [LARGE SCALE GENOMIC DNA]</scope>
    <source>
        <strain evidence="1 2">KSX58</strain>
    </source>
</reference>
<name>A0ABD2WNY8_9HYME</name>
<gene>
    <name evidence="1" type="ORF">TKK_011099</name>
</gene>
<protein>
    <recommendedName>
        <fullName evidence="3">MAD2L1-binding protein</fullName>
    </recommendedName>
</protein>
<comment type="caution">
    <text evidence="1">The sequence shown here is derived from an EMBL/GenBank/DDBJ whole genome shotgun (WGS) entry which is preliminary data.</text>
</comment>
<dbReference type="Gene3D" id="3.30.900.20">
    <property type="match status" value="1"/>
</dbReference>
<dbReference type="PANTHER" id="PTHR15681:SF1">
    <property type="entry name" value="MAD2L1-BINDING PROTEIN"/>
    <property type="match status" value="1"/>
</dbReference>
<accession>A0ABD2WNY8</accession>
<dbReference type="InterPro" id="IPR009511">
    <property type="entry name" value="MAD1/Cdc20-bound-Mad2-bd"/>
</dbReference>
<proteinExistence type="predicted"/>
<keyword evidence="2" id="KW-1185">Reference proteome</keyword>
<organism evidence="1 2">
    <name type="scientific">Trichogramma kaykai</name>
    <dbReference type="NCBI Taxonomy" id="54128"/>
    <lineage>
        <taxon>Eukaryota</taxon>
        <taxon>Metazoa</taxon>
        <taxon>Ecdysozoa</taxon>
        <taxon>Arthropoda</taxon>
        <taxon>Hexapoda</taxon>
        <taxon>Insecta</taxon>
        <taxon>Pterygota</taxon>
        <taxon>Neoptera</taxon>
        <taxon>Endopterygota</taxon>
        <taxon>Hymenoptera</taxon>
        <taxon>Apocrita</taxon>
        <taxon>Proctotrupomorpha</taxon>
        <taxon>Chalcidoidea</taxon>
        <taxon>Trichogrammatidae</taxon>
        <taxon>Trichogramma</taxon>
    </lineage>
</organism>
<dbReference type="EMBL" id="JBJJXI010000088">
    <property type="protein sequence ID" value="KAL3394838.1"/>
    <property type="molecule type" value="Genomic_DNA"/>
</dbReference>
<dbReference type="AlphaFoldDB" id="A0ABD2WNY8"/>
<evidence type="ECO:0000313" key="2">
    <source>
        <dbReference type="Proteomes" id="UP001627154"/>
    </source>
</evidence>
<dbReference type="InterPro" id="IPR053729">
    <property type="entry name" value="MAD2L1BP_domain_sf"/>
</dbReference>
<dbReference type="PANTHER" id="PTHR15681">
    <property type="entry name" value="MAD2L1-BINDING PROTEIN"/>
    <property type="match status" value="1"/>
</dbReference>